<dbReference type="PANTHER" id="PTHR32387">
    <property type="entry name" value="WU:FJ29H11"/>
    <property type="match status" value="1"/>
</dbReference>
<dbReference type="PANTHER" id="PTHR32387:SF0">
    <property type="entry name" value="PROTEIN NO VEIN"/>
    <property type="match status" value="1"/>
</dbReference>
<comment type="caution">
    <text evidence="3">The sequence shown here is derived from an EMBL/GenBank/DDBJ whole genome shotgun (WGS) entry which is preliminary data.</text>
</comment>
<dbReference type="InterPro" id="IPR036890">
    <property type="entry name" value="HATPase_C_sf"/>
</dbReference>
<accession>A0A813JDR2</accession>
<organism evidence="3 4">
    <name type="scientific">Polarella glacialis</name>
    <name type="common">Dinoflagellate</name>
    <dbReference type="NCBI Taxonomy" id="89957"/>
    <lineage>
        <taxon>Eukaryota</taxon>
        <taxon>Sar</taxon>
        <taxon>Alveolata</taxon>
        <taxon>Dinophyceae</taxon>
        <taxon>Suessiales</taxon>
        <taxon>Suessiaceae</taxon>
        <taxon>Polarella</taxon>
    </lineage>
</organism>
<dbReference type="SUPFAM" id="SSF55874">
    <property type="entry name" value="ATPase domain of HSP90 chaperone/DNA topoisomerase II/histidine kinase"/>
    <property type="match status" value="1"/>
</dbReference>
<proteinExistence type="predicted"/>
<dbReference type="Gene3D" id="3.30.565.10">
    <property type="entry name" value="Histidine kinase-like ATPase, C-terminal domain"/>
    <property type="match status" value="1"/>
</dbReference>
<evidence type="ECO:0000313" key="4">
    <source>
        <dbReference type="Proteomes" id="UP000626109"/>
    </source>
</evidence>
<gene>
    <name evidence="3" type="ORF">PGLA2088_LOCUS19807</name>
</gene>
<dbReference type="EMBL" id="CAJNNW010025225">
    <property type="protein sequence ID" value="CAE8676308.1"/>
    <property type="molecule type" value="Genomic_DNA"/>
</dbReference>
<sequence>MQYWPALISAALSSTRRLQALPGLPVHEGVVAIQQKLPRQLRPLDAHSAIDVCKLAELLASVAVLAGSADFGSLPGVKRDRHFPDWEHLGLGSREIRESWDRRLSTSFAKKRVKRGQCGFSFARRVVGRAGALPLCEGAFGGSGEAYTTELPAAPFQMSAWLPYMMRGCAGSASEELLEARLQPLSWVFEHVSDHATARAGEDGNSYNRPELRSLERLRGPQLRVRSYEPCLQGEVSEQAPSSPKQQRLLRKEAEEVVMKVRRSRLVDTDLEGLPEVLRAGAAHSKAALSAAVDRLAQDLYELEGHFVFELVQNADDNVYHCSGGDPPDGHLVMSLRKSEVVQNSRGGRTTHSDSYFMSANDEVGLSTADVVAMCDVNASSKKDKAGCTGQKGIGWKSTFSVSDCPHLLSGSFTFKFDIAGPLGKMGYVTPTWITDDELLALPLPVREAHEAGNTVVYLPLRSESVMPGIAQAFDRLCEHHVSLLFFRRLRRIGLVYSEEVFNHQAVVRVTRQSGSSALGGSEAEESKGTSPEPGLPSWHVRRVGFCFAVDGPFDLVASRADLHEGSPVNRILCDAIPHVFAEALSLHGELLSSSALALLGPQEAPTALWRQVRLELATALRHVACVPTEDGSVARPGECLERPRDVRGSDTGSLSSAIEALGVDHWVKILSFRGGLWPDGLVGAAVRQSAPWEFFLLLQQFWDVDLLPALAPKQPQLLAAVAVAAPQRSEVAAACAAWHATGIDGSCATDEPTLLQAVLASLACLKETFLADEVPAGGDLWAELPLPKLRSHTPEERFSWWRELGTWLWIPAVAHAGDGGARLRLARPKDLICGTYLGFSLCSPRELAAIGGSSWIAPELLHAAWGEDALGWEAFLDAVGVEVLSPASPRAAAVLSQPVGAVSSRLGAQLSKQDWWAKVVKAGQRVRGYVSRVILQADHAESSWLRSLPVVVAECSGHGSRDHPGRQQSICFAGLFLYETYARLGGQFLPYVRFPAGADSCPFELLGEKEGAARMLRLLRTSTRRWLL</sequence>
<protein>
    <recommendedName>
        <fullName evidence="2">Sacsin/Nov domain-containing protein</fullName>
    </recommendedName>
</protein>
<dbReference type="AlphaFoldDB" id="A0A813JDR2"/>
<evidence type="ECO:0000313" key="3">
    <source>
        <dbReference type="EMBL" id="CAE8676308.1"/>
    </source>
</evidence>
<dbReference type="InterPro" id="IPR052957">
    <property type="entry name" value="Auxin_embryo_med"/>
</dbReference>
<dbReference type="Proteomes" id="UP000626109">
    <property type="component" value="Unassembled WGS sequence"/>
</dbReference>
<evidence type="ECO:0000256" key="1">
    <source>
        <dbReference type="SAM" id="MobiDB-lite"/>
    </source>
</evidence>
<evidence type="ECO:0000259" key="2">
    <source>
        <dbReference type="Pfam" id="PF25794"/>
    </source>
</evidence>
<reference evidence="3" key="1">
    <citation type="submission" date="2021-02" db="EMBL/GenBank/DDBJ databases">
        <authorList>
            <person name="Dougan E. K."/>
            <person name="Rhodes N."/>
            <person name="Thang M."/>
            <person name="Chan C."/>
        </authorList>
    </citation>
    <scope>NUCLEOTIDE SEQUENCE</scope>
</reference>
<dbReference type="InterPro" id="IPR058210">
    <property type="entry name" value="SACS/Nov_dom"/>
</dbReference>
<name>A0A813JDR2_POLGL</name>
<dbReference type="Pfam" id="PF25794">
    <property type="entry name" value="SACS"/>
    <property type="match status" value="1"/>
</dbReference>
<feature type="domain" description="Sacsin/Nov" evidence="2">
    <location>
        <begin position="301"/>
        <end position="417"/>
    </location>
</feature>
<feature type="region of interest" description="Disordered" evidence="1">
    <location>
        <begin position="517"/>
        <end position="536"/>
    </location>
</feature>